<evidence type="ECO:0008006" key="5">
    <source>
        <dbReference type="Google" id="ProtNLM"/>
    </source>
</evidence>
<evidence type="ECO:0000313" key="3">
    <source>
        <dbReference type="EMBL" id="GAA1672365.1"/>
    </source>
</evidence>
<proteinExistence type="predicted"/>
<feature type="compositionally biased region" description="Basic and acidic residues" evidence="1">
    <location>
        <begin position="1"/>
        <end position="11"/>
    </location>
</feature>
<evidence type="ECO:0000256" key="1">
    <source>
        <dbReference type="SAM" id="MobiDB-lite"/>
    </source>
</evidence>
<keyword evidence="2" id="KW-0812">Transmembrane</keyword>
<comment type="caution">
    <text evidence="3">The sequence shown here is derived from an EMBL/GenBank/DDBJ whole genome shotgun (WGS) entry which is preliminary data.</text>
</comment>
<feature type="region of interest" description="Disordered" evidence="1">
    <location>
        <begin position="1"/>
        <end position="30"/>
    </location>
</feature>
<reference evidence="3 4" key="1">
    <citation type="journal article" date="2019" name="Int. J. Syst. Evol. Microbiol.">
        <title>The Global Catalogue of Microorganisms (GCM) 10K type strain sequencing project: providing services to taxonomists for standard genome sequencing and annotation.</title>
        <authorList>
            <consortium name="The Broad Institute Genomics Platform"/>
            <consortium name="The Broad Institute Genome Sequencing Center for Infectious Disease"/>
            <person name="Wu L."/>
            <person name="Ma J."/>
        </authorList>
    </citation>
    <scope>NUCLEOTIDE SEQUENCE [LARGE SCALE GENOMIC DNA]</scope>
    <source>
        <strain evidence="3 4">JCM 13929</strain>
    </source>
</reference>
<dbReference type="Proteomes" id="UP001500064">
    <property type="component" value="Unassembled WGS sequence"/>
</dbReference>
<feature type="transmembrane region" description="Helical" evidence="2">
    <location>
        <begin position="48"/>
        <end position="68"/>
    </location>
</feature>
<organism evidence="3 4">
    <name type="scientific">Nonomuraea maheshkhaliensis</name>
    <dbReference type="NCBI Taxonomy" id="419590"/>
    <lineage>
        <taxon>Bacteria</taxon>
        <taxon>Bacillati</taxon>
        <taxon>Actinomycetota</taxon>
        <taxon>Actinomycetes</taxon>
        <taxon>Streptosporangiales</taxon>
        <taxon>Streptosporangiaceae</taxon>
        <taxon>Nonomuraea</taxon>
    </lineage>
</organism>
<gene>
    <name evidence="3" type="ORF">GCM10009733_081920</name>
</gene>
<sequence>MVDRAVGHRLDGAVGHGTAAEDPQIAGPGHLDGFVESQHRASLGNMRWWKMLGLAGIMGVAATGVVIARAERRRRAYTPEEIRARLRERVESPAEGSQPDGLRS</sequence>
<protein>
    <recommendedName>
        <fullName evidence="5">YtxH domain-containing protein</fullName>
    </recommendedName>
</protein>
<keyword evidence="4" id="KW-1185">Reference proteome</keyword>
<dbReference type="EMBL" id="BAAAMU010000092">
    <property type="protein sequence ID" value="GAA1672365.1"/>
    <property type="molecule type" value="Genomic_DNA"/>
</dbReference>
<accession>A0ABN2GJM1</accession>
<name>A0ABN2GJM1_9ACTN</name>
<keyword evidence="2" id="KW-1133">Transmembrane helix</keyword>
<keyword evidence="2" id="KW-0472">Membrane</keyword>
<evidence type="ECO:0000313" key="4">
    <source>
        <dbReference type="Proteomes" id="UP001500064"/>
    </source>
</evidence>
<evidence type="ECO:0000256" key="2">
    <source>
        <dbReference type="SAM" id="Phobius"/>
    </source>
</evidence>